<evidence type="ECO:0000259" key="13">
    <source>
        <dbReference type="Pfam" id="PF12483"/>
    </source>
</evidence>
<reference evidence="14" key="2">
    <citation type="submission" date="2021-12" db="EMBL/GenBank/DDBJ databases">
        <title>Resequencing data analysis of finger millet.</title>
        <authorList>
            <person name="Hatakeyama M."/>
            <person name="Aluri S."/>
            <person name="Balachadran M.T."/>
            <person name="Sivarajan S.R."/>
            <person name="Poveda L."/>
            <person name="Shimizu-Inatsugi R."/>
            <person name="Schlapbach R."/>
            <person name="Sreeman S.M."/>
            <person name="Shimizu K.K."/>
        </authorList>
    </citation>
    <scope>NUCLEOTIDE SEQUENCE</scope>
</reference>
<evidence type="ECO:0000256" key="1">
    <source>
        <dbReference type="ARBA" id="ARBA00000900"/>
    </source>
</evidence>
<dbReference type="GO" id="GO:0016567">
    <property type="term" value="P:protein ubiquitination"/>
    <property type="evidence" value="ECO:0007669"/>
    <property type="project" value="InterPro"/>
</dbReference>
<name>A0AAV5FG89_ELECO</name>
<dbReference type="GO" id="GO:0008270">
    <property type="term" value="F:zinc ion binding"/>
    <property type="evidence" value="ECO:0007669"/>
    <property type="project" value="UniProtKB-KW"/>
</dbReference>
<dbReference type="Pfam" id="PF12483">
    <property type="entry name" value="GIDE"/>
    <property type="match status" value="1"/>
</dbReference>
<dbReference type="EMBL" id="BQKI01000084">
    <property type="protein sequence ID" value="GJN33286.1"/>
    <property type="molecule type" value="Genomic_DNA"/>
</dbReference>
<organism evidence="14 15">
    <name type="scientific">Eleusine coracana subsp. coracana</name>
    <dbReference type="NCBI Taxonomy" id="191504"/>
    <lineage>
        <taxon>Eukaryota</taxon>
        <taxon>Viridiplantae</taxon>
        <taxon>Streptophyta</taxon>
        <taxon>Embryophyta</taxon>
        <taxon>Tracheophyta</taxon>
        <taxon>Spermatophyta</taxon>
        <taxon>Magnoliopsida</taxon>
        <taxon>Liliopsida</taxon>
        <taxon>Poales</taxon>
        <taxon>Poaceae</taxon>
        <taxon>PACMAD clade</taxon>
        <taxon>Chloridoideae</taxon>
        <taxon>Cynodonteae</taxon>
        <taxon>Eleusininae</taxon>
        <taxon>Eleusine</taxon>
    </lineage>
</organism>
<keyword evidence="15" id="KW-1185">Reference proteome</keyword>
<feature type="signal peptide" evidence="12">
    <location>
        <begin position="1"/>
        <end position="25"/>
    </location>
</feature>
<comment type="catalytic activity">
    <reaction evidence="1">
        <text>S-ubiquitinyl-[E2 ubiquitin-conjugating enzyme]-L-cysteine + [acceptor protein]-L-lysine = [E2 ubiquitin-conjugating enzyme]-L-cysteine + N(6)-ubiquitinyl-[acceptor protein]-L-lysine.</text>
        <dbReference type="EC" id="2.3.2.27"/>
    </reaction>
</comment>
<evidence type="ECO:0000256" key="11">
    <source>
        <dbReference type="ARBA" id="ARBA00023136"/>
    </source>
</evidence>
<dbReference type="PANTHER" id="PTHR47568">
    <property type="match status" value="1"/>
</dbReference>
<keyword evidence="12" id="KW-0732">Signal</keyword>
<proteinExistence type="predicted"/>
<dbReference type="PANTHER" id="PTHR47568:SF2">
    <property type="entry name" value="E3 UBIQUITIN-PROTEIN LIGASE SP1-RELATED"/>
    <property type="match status" value="1"/>
</dbReference>
<keyword evidence="6" id="KW-0479">Metal-binding</keyword>
<accession>A0AAV5FG89</accession>
<keyword evidence="10" id="KW-1133">Transmembrane helix</keyword>
<dbReference type="AlphaFoldDB" id="A0AAV5FG89"/>
<keyword evidence="9" id="KW-0862">Zinc</keyword>
<feature type="chain" id="PRO_5043652317" description="RING-type E3 ubiquitin transferase" evidence="12">
    <location>
        <begin position="26"/>
        <end position="298"/>
    </location>
</feature>
<keyword evidence="4" id="KW-0808">Transferase</keyword>
<keyword evidence="11" id="KW-0472">Membrane</keyword>
<evidence type="ECO:0000256" key="4">
    <source>
        <dbReference type="ARBA" id="ARBA00022679"/>
    </source>
</evidence>
<evidence type="ECO:0000256" key="9">
    <source>
        <dbReference type="ARBA" id="ARBA00022833"/>
    </source>
</evidence>
<keyword evidence="8" id="KW-0833">Ubl conjugation pathway</keyword>
<keyword evidence="7" id="KW-0863">Zinc-finger</keyword>
<evidence type="ECO:0000256" key="10">
    <source>
        <dbReference type="ARBA" id="ARBA00022989"/>
    </source>
</evidence>
<reference evidence="14" key="1">
    <citation type="journal article" date="2018" name="DNA Res.">
        <title>Multiple hybrid de novo genome assembly of finger millet, an orphan allotetraploid crop.</title>
        <authorList>
            <person name="Hatakeyama M."/>
            <person name="Aluri S."/>
            <person name="Balachadran M.T."/>
            <person name="Sivarajan S.R."/>
            <person name="Patrignani A."/>
            <person name="Gruter S."/>
            <person name="Poveda L."/>
            <person name="Shimizu-Inatsugi R."/>
            <person name="Baeten J."/>
            <person name="Francoijs K.J."/>
            <person name="Nataraja K.N."/>
            <person name="Reddy Y.A.N."/>
            <person name="Phadnis S."/>
            <person name="Ravikumar R.L."/>
            <person name="Schlapbach R."/>
            <person name="Sreeman S.M."/>
            <person name="Shimizu K.K."/>
        </authorList>
    </citation>
    <scope>NUCLEOTIDE SEQUENCE</scope>
</reference>
<evidence type="ECO:0000256" key="5">
    <source>
        <dbReference type="ARBA" id="ARBA00022692"/>
    </source>
</evidence>
<keyword evidence="5" id="KW-0812">Transmembrane</keyword>
<dbReference type="Proteomes" id="UP001054889">
    <property type="component" value="Unassembled WGS sequence"/>
</dbReference>
<evidence type="ECO:0000256" key="12">
    <source>
        <dbReference type="SAM" id="SignalP"/>
    </source>
</evidence>
<evidence type="ECO:0000256" key="8">
    <source>
        <dbReference type="ARBA" id="ARBA00022786"/>
    </source>
</evidence>
<evidence type="ECO:0000313" key="14">
    <source>
        <dbReference type="EMBL" id="GJN33286.1"/>
    </source>
</evidence>
<comment type="subcellular location">
    <subcellularLocation>
        <location evidence="2">Membrane</location>
        <topology evidence="2">Multi-pass membrane protein</topology>
    </subcellularLocation>
</comment>
<dbReference type="GO" id="GO:0016020">
    <property type="term" value="C:membrane"/>
    <property type="evidence" value="ECO:0007669"/>
    <property type="project" value="UniProtKB-SubCell"/>
</dbReference>
<evidence type="ECO:0000256" key="3">
    <source>
        <dbReference type="ARBA" id="ARBA00012483"/>
    </source>
</evidence>
<dbReference type="InterPro" id="IPR022170">
    <property type="entry name" value="MUL1-like"/>
</dbReference>
<evidence type="ECO:0000256" key="6">
    <source>
        <dbReference type="ARBA" id="ARBA00022723"/>
    </source>
</evidence>
<evidence type="ECO:0000313" key="15">
    <source>
        <dbReference type="Proteomes" id="UP001054889"/>
    </source>
</evidence>
<protein>
    <recommendedName>
        <fullName evidence="3">RING-type E3 ubiquitin transferase</fullName>
        <ecNumber evidence="3">2.3.2.27</ecNumber>
    </recommendedName>
</protein>
<sequence length="298" mass="32316">MMIPWGGVGCCLSAAALYLLGRSSGRDAEVLRSVARAGSMKDLAAILDSATKVLPLVVAISGRVGSDTPLICQQSGMRGVIVEETAEQHFLKHNDAGSWIQDSAVMLSVSKEVPWYLDDGTGRVYVVGARAAAGLILTVASEVFEESGRTLMLGVKRTERVLPTGTSLTVVGEAIKDDVGTIRIQRPHKGPFYASPKSIDQLILNLGKWAKLYRLASMGFAAFGAFLLAKRALQHFLERKRRHELQKRVLHAAAQRQAREAEGAKGTSDTEPNSKKDQLVLDICVICLEQEYNAVFVP</sequence>
<comment type="caution">
    <text evidence="14">The sequence shown here is derived from an EMBL/GenBank/DDBJ whole genome shotgun (WGS) entry which is preliminary data.</text>
</comment>
<dbReference type="GO" id="GO:0061630">
    <property type="term" value="F:ubiquitin protein ligase activity"/>
    <property type="evidence" value="ECO:0007669"/>
    <property type="project" value="UniProtKB-EC"/>
</dbReference>
<evidence type="ECO:0000256" key="2">
    <source>
        <dbReference type="ARBA" id="ARBA00004141"/>
    </source>
</evidence>
<dbReference type="InterPro" id="IPR044231">
    <property type="entry name" value="SP1/SPL1"/>
</dbReference>
<feature type="domain" description="E3 Ubiquitin ligase MUL1-like" evidence="13">
    <location>
        <begin position="87"/>
        <end position="224"/>
    </location>
</feature>
<dbReference type="EC" id="2.3.2.27" evidence="3"/>
<evidence type="ECO:0000256" key="7">
    <source>
        <dbReference type="ARBA" id="ARBA00022771"/>
    </source>
</evidence>
<gene>
    <name evidence="14" type="primary">gb21868</name>
    <name evidence="14" type="ORF">PR202_gb21868</name>
</gene>